<evidence type="ECO:0000256" key="3">
    <source>
        <dbReference type="ARBA" id="ARBA00023125"/>
    </source>
</evidence>
<keyword evidence="9" id="KW-1185">Reference proteome</keyword>
<dbReference type="SUPFAM" id="SSF49417">
    <property type="entry name" value="p53-like transcription factors"/>
    <property type="match status" value="1"/>
</dbReference>
<dbReference type="PROSITE" id="PS01283">
    <property type="entry name" value="TBOX_1"/>
    <property type="match status" value="1"/>
</dbReference>
<dbReference type="Gene3D" id="2.60.40.820">
    <property type="entry name" value="Transcription factor, T-box"/>
    <property type="match status" value="1"/>
</dbReference>
<feature type="region of interest" description="Disordered" evidence="7">
    <location>
        <begin position="210"/>
        <end position="233"/>
    </location>
</feature>
<evidence type="ECO:0000256" key="2">
    <source>
        <dbReference type="ARBA" id="ARBA00023015"/>
    </source>
</evidence>
<name>A0A6S7FY38_PARCT</name>
<dbReference type="GO" id="GO:0000981">
    <property type="term" value="F:DNA-binding transcription factor activity, RNA polymerase II-specific"/>
    <property type="evidence" value="ECO:0007669"/>
    <property type="project" value="TreeGrafter"/>
</dbReference>
<keyword evidence="5 6" id="KW-0539">Nucleus</keyword>
<sequence length="339" mass="39050">MKSLWEEFHSLGTEMIVTKAGRRMFPTFQVRLYGMEQNTKYMLMMDFVAVDDKRYRYAFHSSKWLVAGKADPSVPGRVHVHPDSPCTGTQWMKQIVSFDKLKLTNNLMDDNGHIILNSMHKYQPRFHVILIEPELELQGHQVDDINPDVVRENMRTFVFQETQFMAVTAYQNHMITQLKIASNPFAKGFRDCDPDDCNVVDVMKQLDNNISHQQPRSRLPSNIPHQSPEPVSRPQCSVALTTTAAMTMNDTNTVQNELNRPYTPHVSSPNYPMIHRVVNSHNYPSPNQSPGPQRGYHRVHRPAPYPQQMTRYNSVGGRDENVITQAYTAANTHMYTMNM</sequence>
<evidence type="ECO:0000256" key="1">
    <source>
        <dbReference type="ARBA" id="ARBA00004123"/>
    </source>
</evidence>
<comment type="subcellular location">
    <subcellularLocation>
        <location evidence="1 6">Nucleus</location>
    </subcellularLocation>
</comment>
<accession>A0A6S7FY38</accession>
<dbReference type="PANTHER" id="PTHR11267">
    <property type="entry name" value="T-BOX PROTEIN-RELATED"/>
    <property type="match status" value="1"/>
</dbReference>
<dbReference type="InterPro" id="IPR018186">
    <property type="entry name" value="TF_T-box_CS"/>
</dbReference>
<reference evidence="8" key="1">
    <citation type="submission" date="2020-04" db="EMBL/GenBank/DDBJ databases">
        <authorList>
            <person name="Alioto T."/>
            <person name="Alioto T."/>
            <person name="Gomez Garrido J."/>
        </authorList>
    </citation>
    <scope>NUCLEOTIDE SEQUENCE</scope>
    <source>
        <strain evidence="8">A484AB</strain>
    </source>
</reference>
<evidence type="ECO:0000313" key="8">
    <source>
        <dbReference type="EMBL" id="CAB3981239.1"/>
    </source>
</evidence>
<keyword evidence="4" id="KW-0804">Transcription</keyword>
<comment type="caution">
    <text evidence="6">Lacks conserved residue(s) required for the propagation of feature annotation.</text>
</comment>
<dbReference type="CDD" id="cd20187">
    <property type="entry name" value="T-box_TBX1_10-like"/>
    <property type="match status" value="1"/>
</dbReference>
<dbReference type="Pfam" id="PF00907">
    <property type="entry name" value="T-box"/>
    <property type="match status" value="1"/>
</dbReference>
<evidence type="ECO:0000256" key="6">
    <source>
        <dbReference type="PROSITE-ProRule" id="PRU00201"/>
    </source>
</evidence>
<dbReference type="EMBL" id="CACRXK020000366">
    <property type="protein sequence ID" value="CAB3981239.1"/>
    <property type="molecule type" value="Genomic_DNA"/>
</dbReference>
<dbReference type="Proteomes" id="UP001152795">
    <property type="component" value="Unassembled WGS sequence"/>
</dbReference>
<dbReference type="GO" id="GO:0005634">
    <property type="term" value="C:nucleus"/>
    <property type="evidence" value="ECO:0007669"/>
    <property type="project" value="UniProtKB-SubCell"/>
</dbReference>
<dbReference type="PROSITE" id="PS01264">
    <property type="entry name" value="TBOX_2"/>
    <property type="match status" value="1"/>
</dbReference>
<organism evidence="8 9">
    <name type="scientific">Paramuricea clavata</name>
    <name type="common">Red gorgonian</name>
    <name type="synonym">Violescent sea-whip</name>
    <dbReference type="NCBI Taxonomy" id="317549"/>
    <lineage>
        <taxon>Eukaryota</taxon>
        <taxon>Metazoa</taxon>
        <taxon>Cnidaria</taxon>
        <taxon>Anthozoa</taxon>
        <taxon>Octocorallia</taxon>
        <taxon>Malacalcyonacea</taxon>
        <taxon>Plexauridae</taxon>
        <taxon>Paramuricea</taxon>
    </lineage>
</organism>
<dbReference type="PROSITE" id="PS50252">
    <property type="entry name" value="TBOX_3"/>
    <property type="match status" value="1"/>
</dbReference>
<dbReference type="InterPro" id="IPR046360">
    <property type="entry name" value="T-box_DNA-bd"/>
</dbReference>
<evidence type="ECO:0000256" key="7">
    <source>
        <dbReference type="SAM" id="MobiDB-lite"/>
    </source>
</evidence>
<proteinExistence type="predicted"/>
<keyword evidence="3 6" id="KW-0238">DNA-binding</keyword>
<comment type="caution">
    <text evidence="8">The sequence shown here is derived from an EMBL/GenBank/DDBJ whole genome shotgun (WGS) entry which is preliminary data.</text>
</comment>
<evidence type="ECO:0000256" key="4">
    <source>
        <dbReference type="ARBA" id="ARBA00023163"/>
    </source>
</evidence>
<evidence type="ECO:0000313" key="9">
    <source>
        <dbReference type="Proteomes" id="UP001152795"/>
    </source>
</evidence>
<dbReference type="InterPro" id="IPR001699">
    <property type="entry name" value="TF_T-box"/>
</dbReference>
<dbReference type="PANTHER" id="PTHR11267:SF195">
    <property type="entry name" value="OPTOMOTOR-BLIND-RELATED-GENE-1, ISOFORM A"/>
    <property type="match status" value="1"/>
</dbReference>
<dbReference type="GO" id="GO:0045893">
    <property type="term" value="P:positive regulation of DNA-templated transcription"/>
    <property type="evidence" value="ECO:0007669"/>
    <property type="project" value="InterPro"/>
</dbReference>
<dbReference type="GO" id="GO:0001708">
    <property type="term" value="P:cell fate specification"/>
    <property type="evidence" value="ECO:0007669"/>
    <property type="project" value="TreeGrafter"/>
</dbReference>
<dbReference type="GO" id="GO:0000785">
    <property type="term" value="C:chromatin"/>
    <property type="evidence" value="ECO:0007669"/>
    <property type="project" value="TreeGrafter"/>
</dbReference>
<dbReference type="FunFam" id="2.60.40.820:FF:000006">
    <property type="entry name" value="T-box transcription factor"/>
    <property type="match status" value="1"/>
</dbReference>
<dbReference type="PRINTS" id="PR00937">
    <property type="entry name" value="TBOX"/>
</dbReference>
<keyword evidence="2" id="KW-0805">Transcription regulation</keyword>
<dbReference type="InterPro" id="IPR036960">
    <property type="entry name" value="T-box_sf"/>
</dbReference>
<gene>
    <name evidence="8" type="ORF">PACLA_8A026086</name>
</gene>
<dbReference type="AlphaFoldDB" id="A0A6S7FY38"/>
<feature type="compositionally biased region" description="Polar residues" evidence="7">
    <location>
        <begin position="210"/>
        <end position="225"/>
    </location>
</feature>
<evidence type="ECO:0000256" key="5">
    <source>
        <dbReference type="ARBA" id="ARBA00023242"/>
    </source>
</evidence>
<dbReference type="GO" id="GO:0000978">
    <property type="term" value="F:RNA polymerase II cis-regulatory region sequence-specific DNA binding"/>
    <property type="evidence" value="ECO:0007669"/>
    <property type="project" value="InterPro"/>
</dbReference>
<protein>
    <submittedName>
        <fullName evidence="8">T-box transcription factor TBX1-like isoform X2</fullName>
    </submittedName>
</protein>
<dbReference type="InterPro" id="IPR008967">
    <property type="entry name" value="p53-like_TF_DNA-bd_sf"/>
</dbReference>
<dbReference type="SMART" id="SM00425">
    <property type="entry name" value="TBOX"/>
    <property type="match status" value="1"/>
</dbReference>